<dbReference type="InterPro" id="IPR008042">
    <property type="entry name" value="Retrotrans_Pao"/>
</dbReference>
<proteinExistence type="predicted"/>
<dbReference type="Proteomes" id="UP000887116">
    <property type="component" value="Unassembled WGS sequence"/>
</dbReference>
<gene>
    <name evidence="1" type="ORF">TNCT_363831</name>
</gene>
<dbReference type="AlphaFoldDB" id="A0A8X6G7Q8"/>
<name>A0A8X6G7Q8_TRICU</name>
<evidence type="ECO:0000313" key="2">
    <source>
        <dbReference type="Proteomes" id="UP000887116"/>
    </source>
</evidence>
<organism evidence="1 2">
    <name type="scientific">Trichonephila clavata</name>
    <name type="common">Joro spider</name>
    <name type="synonym">Nephila clavata</name>
    <dbReference type="NCBI Taxonomy" id="2740835"/>
    <lineage>
        <taxon>Eukaryota</taxon>
        <taxon>Metazoa</taxon>
        <taxon>Ecdysozoa</taxon>
        <taxon>Arthropoda</taxon>
        <taxon>Chelicerata</taxon>
        <taxon>Arachnida</taxon>
        <taxon>Araneae</taxon>
        <taxon>Araneomorphae</taxon>
        <taxon>Entelegynae</taxon>
        <taxon>Araneoidea</taxon>
        <taxon>Nephilidae</taxon>
        <taxon>Trichonephila</taxon>
    </lineage>
</organism>
<comment type="caution">
    <text evidence="1">The sequence shown here is derived from an EMBL/GenBank/DDBJ whole genome shotgun (WGS) entry which is preliminary data.</text>
</comment>
<protein>
    <submittedName>
        <fullName evidence="1">Uncharacterized protein</fullName>
    </submittedName>
</protein>
<sequence>MLSVPLFVLFKSKHLQRDDPFTALLAFTTPWDCSHQFQSLEKLLYMGSRYHMGRVTFPKLSNYMVCSCKRCLQNLLNLNSSIYRYFTTYSFSVHVFYDASEGACVSVLYIVTFENDQSKMHLVCSRNRLALIREVALTRLEISVALI</sequence>
<accession>A0A8X6G7Q8</accession>
<keyword evidence="2" id="KW-1185">Reference proteome</keyword>
<evidence type="ECO:0000313" key="1">
    <source>
        <dbReference type="EMBL" id="GFQ97433.1"/>
    </source>
</evidence>
<dbReference type="Pfam" id="PF05380">
    <property type="entry name" value="Peptidase_A17"/>
    <property type="match status" value="1"/>
</dbReference>
<reference evidence="1" key="1">
    <citation type="submission" date="2020-07" db="EMBL/GenBank/DDBJ databases">
        <title>Multicomponent nature underlies the extraordinary mechanical properties of spider dragline silk.</title>
        <authorList>
            <person name="Kono N."/>
            <person name="Nakamura H."/>
            <person name="Mori M."/>
            <person name="Yoshida Y."/>
            <person name="Ohtoshi R."/>
            <person name="Malay A.D."/>
            <person name="Moran D.A.P."/>
            <person name="Tomita M."/>
            <person name="Numata K."/>
            <person name="Arakawa K."/>
        </authorList>
    </citation>
    <scope>NUCLEOTIDE SEQUENCE</scope>
</reference>
<dbReference type="EMBL" id="BMAO01034559">
    <property type="protein sequence ID" value="GFQ97433.1"/>
    <property type="molecule type" value="Genomic_DNA"/>
</dbReference>